<proteinExistence type="predicted"/>
<dbReference type="HOGENOM" id="CLU_027128_5_1_2"/>
<dbReference type="GeneID" id="24803415"/>
<keyword evidence="6" id="KW-1185">Reference proteome</keyword>
<dbReference type="InterPro" id="IPR051010">
    <property type="entry name" value="BCAA_transport"/>
</dbReference>
<dbReference type="EMBL" id="CP011267">
    <property type="protein sequence ID" value="AKG91835.1"/>
    <property type="molecule type" value="Genomic_DNA"/>
</dbReference>
<dbReference type="AlphaFoldDB" id="A0A0F7IG34"/>
<dbReference type="Pfam" id="PF13458">
    <property type="entry name" value="Peripla_BP_6"/>
    <property type="match status" value="1"/>
</dbReference>
<dbReference type="FunCoup" id="A0A0F7IG34">
    <property type="interactions" value="8"/>
</dbReference>
<dbReference type="Proteomes" id="UP000034723">
    <property type="component" value="Chromosome"/>
</dbReference>
<evidence type="ECO:0000256" key="1">
    <source>
        <dbReference type="ARBA" id="ARBA00022729"/>
    </source>
</evidence>
<dbReference type="SUPFAM" id="SSF53822">
    <property type="entry name" value="Periplasmic binding protein-like I"/>
    <property type="match status" value="1"/>
</dbReference>
<dbReference type="InterPro" id="IPR028081">
    <property type="entry name" value="Leu-bd"/>
</dbReference>
<dbReference type="STRING" id="113653.GAH_00834"/>
<evidence type="ECO:0000256" key="2">
    <source>
        <dbReference type="SAM" id="MobiDB-lite"/>
    </source>
</evidence>
<evidence type="ECO:0000313" key="6">
    <source>
        <dbReference type="Proteomes" id="UP000034723"/>
    </source>
</evidence>
<gene>
    <name evidence="5" type="ORF">GAH_00834</name>
</gene>
<dbReference type="KEGG" id="gah:GAH_00834"/>
<keyword evidence="1" id="KW-0732">Signal</keyword>
<evidence type="ECO:0000259" key="3">
    <source>
        <dbReference type="Pfam" id="PF13458"/>
    </source>
</evidence>
<organism evidence="5 6">
    <name type="scientific">Geoglobus ahangari</name>
    <dbReference type="NCBI Taxonomy" id="113653"/>
    <lineage>
        <taxon>Archaea</taxon>
        <taxon>Methanobacteriati</taxon>
        <taxon>Methanobacteriota</taxon>
        <taxon>Archaeoglobi</taxon>
        <taxon>Archaeoglobales</taxon>
        <taxon>Archaeoglobaceae</taxon>
        <taxon>Geoglobus</taxon>
    </lineage>
</organism>
<dbReference type="PANTHER" id="PTHR30483">
    <property type="entry name" value="LEUCINE-SPECIFIC-BINDING PROTEIN"/>
    <property type="match status" value="1"/>
</dbReference>
<sequence>MTLRSFVIALMVAGLLLIPAVSAEEIKIGVLVDLSGPLTTYGTDIKNTLSIAEEDINNYFASQGKDFTVKFYVEDTKVDPNVALQKVQSLYGQGIRLIIGPMGSGEVANIKDYVTSNKIIIVSPSSTALPSIIGFAKPEDKKFIFRFVGTDDLQSKAIASMLRDAGIKGVVITYIGNAWGKGLYEAIEPQLKEMGIEVAKVVEYPEQTPADFSPYIANLEDGVKQLADKYGYDKVGVVTFSYEEVYTMIAQTPEDSPLLNVIWFGCDGNALSGKITNALDKVERVGTYSTLFESKGPAYDELKKKYEEKGFGDAPYQYAMNAYDAAWVLALAYAEVVEEKGSYDADAMAEKIPVVTEKYSNGDYGVEPVSGKIVLNEWNDRASGDYAIYYVSDKGKWETAGIWKFATQSVEWYHKPVPPKPVTTETKEEAKETATPAKEETKEEAKGTPGFEVVLALAGVALAVGLRRRA</sequence>
<dbReference type="Gene3D" id="3.40.50.2300">
    <property type="match status" value="2"/>
</dbReference>
<feature type="domain" description="Leucine-binding protein" evidence="3">
    <location>
        <begin position="25"/>
        <end position="395"/>
    </location>
</feature>
<accession>A0A0F7IG34</accession>
<feature type="compositionally biased region" description="Basic and acidic residues" evidence="2">
    <location>
        <begin position="425"/>
        <end position="446"/>
    </location>
</feature>
<dbReference type="Pfam" id="PF18204">
    <property type="entry name" value="PGF-CTERM"/>
    <property type="match status" value="1"/>
</dbReference>
<dbReference type="PATRIC" id="fig|113653.22.peg.833"/>
<feature type="region of interest" description="Disordered" evidence="2">
    <location>
        <begin position="418"/>
        <end position="447"/>
    </location>
</feature>
<dbReference type="RefSeq" id="WP_048094858.1">
    <property type="nucleotide sequence ID" value="NZ_CP011267.1"/>
</dbReference>
<dbReference type="InParanoid" id="A0A0F7IG34"/>
<evidence type="ECO:0000259" key="4">
    <source>
        <dbReference type="Pfam" id="PF18204"/>
    </source>
</evidence>
<dbReference type="InterPro" id="IPR028082">
    <property type="entry name" value="Peripla_BP_I"/>
</dbReference>
<name>A0A0F7IG34_9EURY</name>
<feature type="domain" description="PGF-CTERM archaeal protein-sorting signal" evidence="4">
    <location>
        <begin position="448"/>
        <end position="469"/>
    </location>
</feature>
<dbReference type="PANTHER" id="PTHR30483:SF40">
    <property type="entry name" value="HISTIDINE KINASE"/>
    <property type="match status" value="1"/>
</dbReference>
<protein>
    <submittedName>
        <fullName evidence="5">ABC-type branched-chain amino acid transport system component</fullName>
    </submittedName>
</protein>
<reference evidence="5 6" key="1">
    <citation type="submission" date="2015-04" db="EMBL/GenBank/DDBJ databases">
        <title>The complete genome sequence of the hyperthermophilic, obligate iron-reducing archaeon Geoglobus ahangari strain 234T.</title>
        <authorList>
            <person name="Manzella M.P."/>
            <person name="Holmes D.E."/>
            <person name="Rocheleau J.M."/>
            <person name="Chung A."/>
            <person name="Reguera G."/>
            <person name="Kashefi K."/>
        </authorList>
    </citation>
    <scope>NUCLEOTIDE SEQUENCE [LARGE SCALE GENOMIC DNA]</scope>
    <source>
        <strain evidence="5 6">234</strain>
    </source>
</reference>
<dbReference type="InterPro" id="IPR026371">
    <property type="entry name" value="PGF_CTERM"/>
</dbReference>
<evidence type="ECO:0000313" key="5">
    <source>
        <dbReference type="EMBL" id="AKG91835.1"/>
    </source>
</evidence>
<dbReference type="OrthoDB" id="21336at2157"/>